<sequence>MKKLFECANQYVKDSNWKDLALIKFCLCAMGMMIGLCIPKEKKKYPLILAAIVFTVTYIPLMTKYIKIAARSLSPEKTAKGQ</sequence>
<organism evidence="2 3">
    <name type="scientific">Hungatella hathewayi</name>
    <dbReference type="NCBI Taxonomy" id="154046"/>
    <lineage>
        <taxon>Bacteria</taxon>
        <taxon>Bacillati</taxon>
        <taxon>Bacillota</taxon>
        <taxon>Clostridia</taxon>
        <taxon>Lachnospirales</taxon>
        <taxon>Lachnospiraceae</taxon>
        <taxon>Hungatella</taxon>
    </lineage>
</organism>
<dbReference type="EMBL" id="QVIA01000006">
    <property type="protein sequence ID" value="RGC33299.1"/>
    <property type="molecule type" value="Genomic_DNA"/>
</dbReference>
<evidence type="ECO:0000313" key="3">
    <source>
        <dbReference type="Proteomes" id="UP000261111"/>
    </source>
</evidence>
<dbReference type="RefSeq" id="WP_025655166.1">
    <property type="nucleotide sequence ID" value="NZ_QVIA01000006.1"/>
</dbReference>
<proteinExistence type="predicted"/>
<comment type="caution">
    <text evidence="2">The sequence shown here is derived from an EMBL/GenBank/DDBJ whole genome shotgun (WGS) entry which is preliminary data.</text>
</comment>
<gene>
    <name evidence="2" type="ORF">DWX41_06735</name>
</gene>
<dbReference type="GeneID" id="93333162"/>
<dbReference type="AlphaFoldDB" id="A0A3E2WYJ6"/>
<evidence type="ECO:0000256" key="1">
    <source>
        <dbReference type="SAM" id="Phobius"/>
    </source>
</evidence>
<keyword evidence="1" id="KW-0472">Membrane</keyword>
<evidence type="ECO:0000313" key="2">
    <source>
        <dbReference type="EMBL" id="RGC33299.1"/>
    </source>
</evidence>
<feature type="transmembrane region" description="Helical" evidence="1">
    <location>
        <begin position="20"/>
        <end position="38"/>
    </location>
</feature>
<protein>
    <submittedName>
        <fullName evidence="2">Permease of phosphate ABC transporter</fullName>
    </submittedName>
</protein>
<name>A0A3E2WYJ6_9FIRM</name>
<keyword evidence="1" id="KW-1133">Transmembrane helix</keyword>
<reference evidence="2 3" key="1">
    <citation type="submission" date="2018-08" db="EMBL/GenBank/DDBJ databases">
        <title>A genome reference for cultivated species of the human gut microbiota.</title>
        <authorList>
            <person name="Zou Y."/>
            <person name="Xue W."/>
            <person name="Luo G."/>
        </authorList>
    </citation>
    <scope>NUCLEOTIDE SEQUENCE [LARGE SCALE GENOMIC DNA]</scope>
    <source>
        <strain evidence="2 3">AF19-21</strain>
    </source>
</reference>
<keyword evidence="1" id="KW-0812">Transmembrane</keyword>
<feature type="transmembrane region" description="Helical" evidence="1">
    <location>
        <begin position="45"/>
        <end position="66"/>
    </location>
</feature>
<accession>A0A3E2WYJ6</accession>
<dbReference type="Proteomes" id="UP000261111">
    <property type="component" value="Unassembled WGS sequence"/>
</dbReference>